<evidence type="ECO:0000313" key="6">
    <source>
        <dbReference type="Proteomes" id="UP000662111"/>
    </source>
</evidence>
<dbReference type="CDD" id="cd03293">
    <property type="entry name" value="ABC_NrtD_SsuB_transporters"/>
    <property type="match status" value="1"/>
</dbReference>
<dbReference type="InterPro" id="IPR027417">
    <property type="entry name" value="P-loop_NTPase"/>
</dbReference>
<keyword evidence="1" id="KW-0813">Transport</keyword>
<accession>A0ABQ2FCF1</accession>
<evidence type="ECO:0000256" key="2">
    <source>
        <dbReference type="ARBA" id="ARBA00022741"/>
    </source>
</evidence>
<dbReference type="RefSeq" id="WP_022922290.1">
    <property type="nucleotide sequence ID" value="NZ_BMLB01000007.1"/>
</dbReference>
<evidence type="ECO:0000256" key="1">
    <source>
        <dbReference type="ARBA" id="ARBA00022448"/>
    </source>
</evidence>
<dbReference type="SUPFAM" id="SSF52540">
    <property type="entry name" value="P-loop containing nucleoside triphosphate hydrolases"/>
    <property type="match status" value="1"/>
</dbReference>
<dbReference type="Pfam" id="PF00005">
    <property type="entry name" value="ABC_tran"/>
    <property type="match status" value="1"/>
</dbReference>
<gene>
    <name evidence="5" type="ORF">GCM10011509_30310</name>
</gene>
<reference evidence="6" key="1">
    <citation type="journal article" date="2019" name="Int. J. Syst. Evol. Microbiol.">
        <title>The Global Catalogue of Microorganisms (GCM) 10K type strain sequencing project: providing services to taxonomists for standard genome sequencing and annotation.</title>
        <authorList>
            <consortium name="The Broad Institute Genomics Platform"/>
            <consortium name="The Broad Institute Genome Sequencing Center for Infectious Disease"/>
            <person name="Wu L."/>
            <person name="Ma J."/>
        </authorList>
    </citation>
    <scope>NUCLEOTIDE SEQUENCE [LARGE SCALE GENOMIC DNA]</scope>
    <source>
        <strain evidence="6">CGMCC 1.5362</strain>
    </source>
</reference>
<dbReference type="PROSITE" id="PS50893">
    <property type="entry name" value="ABC_TRANSPORTER_2"/>
    <property type="match status" value="1"/>
</dbReference>
<feature type="domain" description="ABC transporter" evidence="4">
    <location>
        <begin position="13"/>
        <end position="243"/>
    </location>
</feature>
<dbReference type="InterPro" id="IPR050166">
    <property type="entry name" value="ABC_transporter_ATP-bind"/>
</dbReference>
<dbReference type="Proteomes" id="UP000662111">
    <property type="component" value="Unassembled WGS sequence"/>
</dbReference>
<keyword evidence="6" id="KW-1185">Reference proteome</keyword>
<sequence>MTTASTVVNDAAYSVTDVRHTYGTGTHALQDVSIELPRGSVTSLIGPSGCGKSTLLNILSGLLRPSEGHVEIFGRELDGPPVEVSHMFQKATLLPWRTVLENVLLPLELRDGKKAARKQKSKARELLKMVGIADFEAGYPHQLSGGMAQRAAICRMLVTEPQILLLDEPFGALDELTRERMDTELLRIVRDTGATAVLVTHSIPESVFLSDVVYAMSARPGRITRAIEVDLPHPRGEHTLADPRYLELINTVRQALDEGYRRGAHT</sequence>
<comment type="caution">
    <text evidence="5">The sequence shown here is derived from an EMBL/GenBank/DDBJ whole genome shotgun (WGS) entry which is preliminary data.</text>
</comment>
<dbReference type="PANTHER" id="PTHR42788">
    <property type="entry name" value="TAURINE IMPORT ATP-BINDING PROTEIN-RELATED"/>
    <property type="match status" value="1"/>
</dbReference>
<keyword evidence="2" id="KW-0547">Nucleotide-binding</keyword>
<keyword evidence="3 5" id="KW-0067">ATP-binding</keyword>
<protein>
    <submittedName>
        <fullName evidence="5">ABC transporter ATP-binding protein</fullName>
    </submittedName>
</protein>
<dbReference type="EMBL" id="BMLB01000007">
    <property type="protein sequence ID" value="GGK79710.1"/>
    <property type="molecule type" value="Genomic_DNA"/>
</dbReference>
<dbReference type="GO" id="GO:0005524">
    <property type="term" value="F:ATP binding"/>
    <property type="evidence" value="ECO:0007669"/>
    <property type="project" value="UniProtKB-KW"/>
</dbReference>
<organism evidence="5 6">
    <name type="scientific">Ornithinimicrobium pekingense</name>
    <dbReference type="NCBI Taxonomy" id="384677"/>
    <lineage>
        <taxon>Bacteria</taxon>
        <taxon>Bacillati</taxon>
        <taxon>Actinomycetota</taxon>
        <taxon>Actinomycetes</taxon>
        <taxon>Micrococcales</taxon>
        <taxon>Ornithinimicrobiaceae</taxon>
        <taxon>Ornithinimicrobium</taxon>
    </lineage>
</organism>
<dbReference type="Gene3D" id="3.40.50.300">
    <property type="entry name" value="P-loop containing nucleotide triphosphate hydrolases"/>
    <property type="match status" value="1"/>
</dbReference>
<dbReference type="SMART" id="SM00382">
    <property type="entry name" value="AAA"/>
    <property type="match status" value="1"/>
</dbReference>
<name>A0ABQ2FCF1_9MICO</name>
<dbReference type="InterPro" id="IPR003593">
    <property type="entry name" value="AAA+_ATPase"/>
</dbReference>
<evidence type="ECO:0000256" key="3">
    <source>
        <dbReference type="ARBA" id="ARBA00022840"/>
    </source>
</evidence>
<dbReference type="PANTHER" id="PTHR42788:SF13">
    <property type="entry name" value="ALIPHATIC SULFONATES IMPORT ATP-BINDING PROTEIN SSUB"/>
    <property type="match status" value="1"/>
</dbReference>
<evidence type="ECO:0000313" key="5">
    <source>
        <dbReference type="EMBL" id="GGK79710.1"/>
    </source>
</evidence>
<dbReference type="PROSITE" id="PS00211">
    <property type="entry name" value="ABC_TRANSPORTER_1"/>
    <property type="match status" value="1"/>
</dbReference>
<dbReference type="InterPro" id="IPR017871">
    <property type="entry name" value="ABC_transporter-like_CS"/>
</dbReference>
<dbReference type="InterPro" id="IPR003439">
    <property type="entry name" value="ABC_transporter-like_ATP-bd"/>
</dbReference>
<evidence type="ECO:0000259" key="4">
    <source>
        <dbReference type="PROSITE" id="PS50893"/>
    </source>
</evidence>
<proteinExistence type="predicted"/>